<gene>
    <name evidence="1" type="ORF">AT03_21365</name>
</gene>
<dbReference type="eggNOG" id="ENOG5033DW3">
    <property type="taxonomic scope" value="Bacteria"/>
</dbReference>
<name>A0A097R7J8_HAFAL</name>
<dbReference type="OrthoDB" id="6604308at2"/>
<organism evidence="1 2">
    <name type="scientific">Hafnia alvei FB1</name>
    <dbReference type="NCBI Taxonomy" id="1453496"/>
    <lineage>
        <taxon>Bacteria</taxon>
        <taxon>Pseudomonadati</taxon>
        <taxon>Pseudomonadota</taxon>
        <taxon>Gammaproteobacteria</taxon>
        <taxon>Enterobacterales</taxon>
        <taxon>Hafniaceae</taxon>
        <taxon>Hafnia</taxon>
    </lineage>
</organism>
<sequence length="65" mass="7144">MLENYFPDHVSSEQKQRTIAVNAALELIKVTLADSNDGNSVSHQLQAAEKHIESLADAIQKALKI</sequence>
<dbReference type="Proteomes" id="UP000029986">
    <property type="component" value="Chromosome"/>
</dbReference>
<evidence type="ECO:0000313" key="1">
    <source>
        <dbReference type="EMBL" id="AIU74703.1"/>
    </source>
</evidence>
<dbReference type="KEGG" id="hav:AT03_21365"/>
<proteinExistence type="predicted"/>
<dbReference type="HOGENOM" id="CLU_200357_0_0_6"/>
<reference evidence="1 2" key="1">
    <citation type="journal article" date="2014" name="Gut Pathog.">
        <title>Gene clusters of Hafnia alvei strain FB1 important in survival and pathogenesis: a draft genome perspective.</title>
        <authorList>
            <person name="Tan J.Y."/>
            <person name="Yin W.F."/>
            <person name="Chan K.G."/>
        </authorList>
    </citation>
    <scope>NUCLEOTIDE SEQUENCE [LARGE SCALE GENOMIC DNA]</scope>
    <source>
        <strain evidence="1 2">FB1</strain>
    </source>
</reference>
<accession>A0A097R7J8</accession>
<dbReference type="GeneID" id="56893908"/>
<evidence type="ECO:0000313" key="2">
    <source>
        <dbReference type="Proteomes" id="UP000029986"/>
    </source>
</evidence>
<dbReference type="EMBL" id="CP009706">
    <property type="protein sequence ID" value="AIU74703.1"/>
    <property type="molecule type" value="Genomic_DNA"/>
</dbReference>
<protein>
    <submittedName>
        <fullName evidence="1">Uncharacterized protein</fullName>
    </submittedName>
</protein>
<dbReference type="PATRIC" id="fig|1453496.5.peg.4395"/>
<keyword evidence="2" id="KW-1185">Reference proteome</keyword>
<dbReference type="RefSeq" id="WP_025799586.1">
    <property type="nucleotide sequence ID" value="NZ_CP009706.1"/>
</dbReference>
<dbReference type="AlphaFoldDB" id="A0A097R7J8"/>